<reference evidence="1" key="1">
    <citation type="submission" date="2024-07" db="EMBL/GenBank/DDBJ databases">
        <title>A survey of Mimosa microsymbionts across Brazilian biomes reveals a high diversity of Paraburkholderia nodulating endemic species, but also that Cupriavidus is common as a symbiont of widespread species.</title>
        <authorList>
            <person name="Rouws L."/>
            <person name="Barauna A."/>
            <person name="Beukes C."/>
            <person name="Rouws J.R.C."/>
            <person name="De Faria S.M."/>
            <person name="Gross E."/>
            <person name="Bueno Dos Reis Junior F."/>
            <person name="Simon M.F."/>
            <person name="Maluk M."/>
            <person name="Odee D.W."/>
            <person name="Kenicer G."/>
            <person name="Young J.P.W."/>
            <person name="Reis V.M."/>
            <person name="Zilli J."/>
            <person name="James E.K."/>
        </authorList>
    </citation>
    <scope>NUCLEOTIDE SEQUENCE</scope>
    <source>
        <strain evidence="1">EG181B</strain>
    </source>
</reference>
<organism evidence="1 2">
    <name type="scientific">Paraburkholderia phymatum</name>
    <dbReference type="NCBI Taxonomy" id="148447"/>
    <lineage>
        <taxon>Bacteria</taxon>
        <taxon>Pseudomonadati</taxon>
        <taxon>Pseudomonadota</taxon>
        <taxon>Betaproteobacteria</taxon>
        <taxon>Burkholderiales</taxon>
        <taxon>Burkholderiaceae</taxon>
        <taxon>Paraburkholderia</taxon>
    </lineage>
</organism>
<evidence type="ECO:0000313" key="1">
    <source>
        <dbReference type="EMBL" id="MEX3937805.1"/>
    </source>
</evidence>
<sequence length="259" mass="29409">MLYTLKKASGDAGEYFFAYKIASVLKWPCRLTGIDIGIDAQVEVMDEKQFSTGQFIALQVKATSKEEKDHVYVNPQNVEYWKDLGLPVYVVLVDLSKAEMYLHFVDPQITYPVTPKGQVRIDFDLAEDVFSEDSVDDLREKAGQSAASHIDDYLSNVLDGAQRIKDAIAALDGNNPDGQVLCDLVEERHELRGQLDQATALVEVFKVRKAALVNAKNEFNESYADLQDIVTNHNFATYWDDDGEIRRFSREDYNRFFSN</sequence>
<name>A0ACC6UE80_9BURK</name>
<comment type="caution">
    <text evidence="1">The sequence shown here is derived from an EMBL/GenBank/DDBJ whole genome shotgun (WGS) entry which is preliminary data.</text>
</comment>
<dbReference type="Proteomes" id="UP001558850">
    <property type="component" value="Unassembled WGS sequence"/>
</dbReference>
<dbReference type="EMBL" id="JBFRCH010000073">
    <property type="protein sequence ID" value="MEX3937805.1"/>
    <property type="molecule type" value="Genomic_DNA"/>
</dbReference>
<evidence type="ECO:0000313" key="2">
    <source>
        <dbReference type="Proteomes" id="UP001558850"/>
    </source>
</evidence>
<accession>A0ACC6UE80</accession>
<gene>
    <name evidence="1" type="ORF">AB4Y32_39935</name>
</gene>
<protein>
    <submittedName>
        <fullName evidence="1">DUF4365 domain-containing protein</fullName>
    </submittedName>
</protein>
<proteinExistence type="predicted"/>
<keyword evidence="2" id="KW-1185">Reference proteome</keyword>